<dbReference type="EMBL" id="ANOH01000443">
    <property type="protein sequence ID" value="EMI52218.1"/>
    <property type="molecule type" value="Genomic_DNA"/>
</dbReference>
<dbReference type="Gene3D" id="1.20.120.450">
    <property type="entry name" value="dinb family like domain"/>
    <property type="match status" value="1"/>
</dbReference>
<organism evidence="1 2">
    <name type="scientific">Rhodopirellula sallentina SM41</name>
    <dbReference type="NCBI Taxonomy" id="1263870"/>
    <lineage>
        <taxon>Bacteria</taxon>
        <taxon>Pseudomonadati</taxon>
        <taxon>Planctomycetota</taxon>
        <taxon>Planctomycetia</taxon>
        <taxon>Pirellulales</taxon>
        <taxon>Pirellulaceae</taxon>
        <taxon>Rhodopirellula</taxon>
    </lineage>
</organism>
<protein>
    <recommendedName>
        <fullName evidence="3">Protein containing DUF1569</fullName>
    </recommendedName>
</protein>
<dbReference type="AlphaFoldDB" id="M5U8E2"/>
<dbReference type="InterPro" id="IPR011463">
    <property type="entry name" value="DUF1569"/>
</dbReference>
<gene>
    <name evidence="1" type="ORF">RSSM_06332</name>
</gene>
<keyword evidence="2" id="KW-1185">Reference proteome</keyword>
<dbReference type="Pfam" id="PF07606">
    <property type="entry name" value="DUF1569"/>
    <property type="match status" value="1"/>
</dbReference>
<comment type="caution">
    <text evidence="1">The sequence shown here is derived from an EMBL/GenBank/DDBJ whole genome shotgun (WGS) entry which is preliminary data.</text>
</comment>
<dbReference type="PATRIC" id="fig|1263870.3.peg.6710"/>
<dbReference type="Proteomes" id="UP000011885">
    <property type="component" value="Unassembled WGS sequence"/>
</dbReference>
<dbReference type="OrthoDB" id="282689at2"/>
<evidence type="ECO:0000313" key="1">
    <source>
        <dbReference type="EMBL" id="EMI52218.1"/>
    </source>
</evidence>
<reference evidence="1 2" key="1">
    <citation type="journal article" date="2013" name="Mar. Genomics">
        <title>Expression of sulfatases in Rhodopirellula baltica and the diversity of sulfatases in the genus Rhodopirellula.</title>
        <authorList>
            <person name="Wegner C.E."/>
            <person name="Richter-Heitmann T."/>
            <person name="Klindworth A."/>
            <person name="Klockow C."/>
            <person name="Richter M."/>
            <person name="Achstetter T."/>
            <person name="Glockner F.O."/>
            <person name="Harder J."/>
        </authorList>
    </citation>
    <scope>NUCLEOTIDE SEQUENCE [LARGE SCALE GENOMIC DNA]</scope>
    <source>
        <strain evidence="1 2">SM41</strain>
    </source>
</reference>
<sequence>MSNLRDLQFENLDTAVAEARLLLREGYTRQGNWTLGQICRHLILVQDPSVDGYPKWMSLFAFMRPIMRRFLLPKILSKDSPRGIRTSSMFVPPENVDDASEVEAFAKSVERVHRHVGKYHPHPAFGKQSRDMIEQIHSAHAAHHLRFLTPSNPAS</sequence>
<evidence type="ECO:0008006" key="3">
    <source>
        <dbReference type="Google" id="ProtNLM"/>
    </source>
</evidence>
<dbReference type="InterPro" id="IPR034660">
    <property type="entry name" value="DinB/YfiT-like"/>
</dbReference>
<name>M5U8E2_9BACT</name>
<evidence type="ECO:0000313" key="2">
    <source>
        <dbReference type="Proteomes" id="UP000011885"/>
    </source>
</evidence>
<dbReference type="RefSeq" id="WP_008688159.1">
    <property type="nucleotide sequence ID" value="NZ_ANOH01000443.1"/>
</dbReference>
<accession>M5U8E2</accession>
<proteinExistence type="predicted"/>